<evidence type="ECO:0000313" key="4">
    <source>
        <dbReference type="Proteomes" id="UP000437736"/>
    </source>
</evidence>
<dbReference type="SUPFAM" id="SSF55781">
    <property type="entry name" value="GAF domain-like"/>
    <property type="match status" value="2"/>
</dbReference>
<dbReference type="EMBL" id="WJHE01001380">
    <property type="protein sequence ID" value="MST35040.1"/>
    <property type="molecule type" value="Genomic_DNA"/>
</dbReference>
<sequence>MGNVSVLTLDAGPAAARRARHFVQESVGPGRSDLTADVELVVTELVTNAFLHGEPPVRLAIDDDGDSVRVEVTDAGALPPILVFAGSDAMTGRGLALVAALAGRWGVDPLAGSGGKVVWAELGSARVPATAGTGTPPAAPAGEDRREVLYEVTIGSVATELLVAAKAHLDNVVRELVLLRGGEAASGVALPDEVAELVEIVTGSFAAARSQLKQQAMAALTAGQELTELVLHLPTVTARAGERYLDALDELDRYARAARMLSLAAPVEHRLFRRWYVRTIVEQLGALAAGREAPRARPFQLVLADEVAKTAPMVDTAARLSMLHQVNQRLAAALTAQEMADIAVEEAITVLGVKTARVRLVEPDGTLRSIAWRGQPGTTDVSPAGYPVAADLPSSAAARTGQPGFVRSLGERLAGVPGLAERFSATRSARIMPLNAAGRTLGLLILTFTSGELSDEVEVALATSLADTLAQSLARAELASRDAERGEVASFLADASQVLISARQPLDVLQGLADLAVPRLADWCTVYLPGDEPGTLRRAAIAIAGHPDLAEQLKRQPLDLAGDTPHARVFASGRPEAVPTAAGRLLEGLYPGLDFEALGGDLDESSGSCLPISLRGQVIGLVGVTQLTPGRTV</sequence>
<protein>
    <submittedName>
        <fullName evidence="3">GAF domain-containing protein</fullName>
    </submittedName>
</protein>
<comment type="caution">
    <text evidence="3">The sequence shown here is derived from an EMBL/GenBank/DDBJ whole genome shotgun (WGS) entry which is preliminary data.</text>
</comment>
<name>A0ABW9QYX0_9ACTN</name>
<keyword evidence="1" id="KW-0808">Transferase</keyword>
<proteinExistence type="predicted"/>
<feature type="domain" description="GAF" evidence="2">
    <location>
        <begin position="335"/>
        <end position="483"/>
    </location>
</feature>
<dbReference type="Proteomes" id="UP000437736">
    <property type="component" value="Unassembled WGS sequence"/>
</dbReference>
<feature type="non-terminal residue" evidence="3">
    <location>
        <position position="633"/>
    </location>
</feature>
<keyword evidence="4" id="KW-1185">Reference proteome</keyword>
<dbReference type="InterPro" id="IPR003018">
    <property type="entry name" value="GAF"/>
</dbReference>
<dbReference type="Gene3D" id="3.30.565.10">
    <property type="entry name" value="Histidine kinase-like ATPase, C-terminal domain"/>
    <property type="match status" value="1"/>
</dbReference>
<evidence type="ECO:0000259" key="2">
    <source>
        <dbReference type="SMART" id="SM00065"/>
    </source>
</evidence>
<dbReference type="InterPro" id="IPR036890">
    <property type="entry name" value="HATPase_C_sf"/>
</dbReference>
<dbReference type="InterPro" id="IPR050267">
    <property type="entry name" value="Anti-sigma-factor_SerPK"/>
</dbReference>
<dbReference type="Pfam" id="PF13581">
    <property type="entry name" value="HATPase_c_2"/>
    <property type="match status" value="1"/>
</dbReference>
<evidence type="ECO:0000313" key="3">
    <source>
        <dbReference type="EMBL" id="MST35040.1"/>
    </source>
</evidence>
<accession>A0ABW9QYX0</accession>
<dbReference type="Pfam" id="PF13185">
    <property type="entry name" value="GAF_2"/>
    <property type="match status" value="1"/>
</dbReference>
<dbReference type="InterPro" id="IPR003594">
    <property type="entry name" value="HATPase_dom"/>
</dbReference>
<organism evidence="3 4">
    <name type="scientific">Acidiferrimicrobium australe</name>
    <dbReference type="NCBI Taxonomy" id="2664430"/>
    <lineage>
        <taxon>Bacteria</taxon>
        <taxon>Bacillati</taxon>
        <taxon>Actinomycetota</taxon>
        <taxon>Acidimicrobiia</taxon>
        <taxon>Acidimicrobiales</taxon>
        <taxon>Acidimicrobiaceae</taxon>
        <taxon>Acidiferrimicrobium</taxon>
    </lineage>
</organism>
<reference evidence="3 4" key="1">
    <citation type="submission" date="2019-11" db="EMBL/GenBank/DDBJ databases">
        <title>Acidiferrimicrobium australis gen. nov., sp. nov., an acidophilic and obligately heterotrophic, member of the Actinobacteria that catalyses dissimilatory oxido- reduction of iron isolated from metal-rich acidic water in Chile.</title>
        <authorList>
            <person name="Gonzalez D."/>
            <person name="Huber K."/>
            <person name="Hedrich S."/>
            <person name="Rojas-Villalobos C."/>
            <person name="Quatrini R."/>
            <person name="Dinamarca M.A."/>
            <person name="Schwarz A."/>
            <person name="Canales C."/>
            <person name="Nancucheo I."/>
        </authorList>
    </citation>
    <scope>NUCLEOTIDE SEQUENCE [LARGE SCALE GENOMIC DNA]</scope>
    <source>
        <strain evidence="3 4">USS-CCA1</strain>
    </source>
</reference>
<evidence type="ECO:0000256" key="1">
    <source>
        <dbReference type="ARBA" id="ARBA00022527"/>
    </source>
</evidence>
<dbReference type="InterPro" id="IPR029016">
    <property type="entry name" value="GAF-like_dom_sf"/>
</dbReference>
<dbReference type="CDD" id="cd16936">
    <property type="entry name" value="HATPase_RsbW-like"/>
    <property type="match status" value="1"/>
</dbReference>
<keyword evidence="1" id="KW-0723">Serine/threonine-protein kinase</keyword>
<dbReference type="SUPFAM" id="SSF55874">
    <property type="entry name" value="ATPase domain of HSP90 chaperone/DNA topoisomerase II/histidine kinase"/>
    <property type="match status" value="1"/>
</dbReference>
<dbReference type="PANTHER" id="PTHR35526">
    <property type="entry name" value="ANTI-SIGMA-F FACTOR RSBW-RELATED"/>
    <property type="match status" value="1"/>
</dbReference>
<keyword evidence="1" id="KW-0418">Kinase</keyword>
<gene>
    <name evidence="3" type="ORF">GHK86_20210</name>
</gene>
<dbReference type="PANTHER" id="PTHR35526:SF3">
    <property type="entry name" value="ANTI-SIGMA-F FACTOR RSBW"/>
    <property type="match status" value="1"/>
</dbReference>
<dbReference type="Gene3D" id="3.30.450.40">
    <property type="match status" value="2"/>
</dbReference>
<dbReference type="SMART" id="SM00065">
    <property type="entry name" value="GAF"/>
    <property type="match status" value="1"/>
</dbReference>